<sequence length="575" mass="63701">MAILKNLVITVSGDVGPRPEQLRKWVEVNGGQWVPRIVKGATHLICSKEHWKSGNEAVTMAMRFGTHIVNYDWLEDSLQRGRKLSERTYLWSKVQKKMKKMKRVKKMGKKFDAQTFKKGSDKALAETGSGTSLISTPPAPSTFQSALQELAERRARRAALETMSNQDAPNGLTEGGTLHIDNDEDITKAARSTKGHEAFGVERNISKTYVTPLSQKPSALPSTVNLASVSTATTTPSDTLVKASATTAPDSTLAPSSNYSGPKAHKLKDNFHTYVDSTDFPYDVILVRPNKARATQANYTIRLFESNTKPATYCTVVRYTPAPGTSWPPENDLIHTPGIPGVRYPPPPLDNNQSLPNFPIQPSHPPDLHLLAAHATLQLTKPSSALPYRTILCSITSSFPTAFTLFRLTFRTLTLLHWHERLHPSPRTLQTPRAISLNLEPYFYHPPQPGLPNGLLPDSALPSEEQEPYPRTFTQHGLALPGMDVPLNREGPVGGQMARDAEMERRRRAEEEEIRDREEREKKRKARAARNGGAGRNNVPLFNGVRGRPVGVSTQDGLLGQQSVARNRFPGFRGQ</sequence>
<dbReference type="AlphaFoldDB" id="A0A9P9E7J4"/>
<dbReference type="PANTHER" id="PTHR47776">
    <property type="entry name" value="F5A8.9 PROTEIN"/>
    <property type="match status" value="1"/>
</dbReference>
<evidence type="ECO:0000313" key="3">
    <source>
        <dbReference type="EMBL" id="KAH7132232.1"/>
    </source>
</evidence>
<dbReference type="CDD" id="cd00027">
    <property type="entry name" value="BRCT"/>
    <property type="match status" value="1"/>
</dbReference>
<dbReference type="OrthoDB" id="342264at2759"/>
<dbReference type="Gene3D" id="3.40.50.10190">
    <property type="entry name" value="BRCT domain"/>
    <property type="match status" value="1"/>
</dbReference>
<dbReference type="Proteomes" id="UP000700596">
    <property type="component" value="Unassembled WGS sequence"/>
</dbReference>
<feature type="domain" description="BRCT" evidence="2">
    <location>
        <begin position="1"/>
        <end position="91"/>
    </location>
</feature>
<feature type="compositionally biased region" description="Basic and acidic residues" evidence="1">
    <location>
        <begin position="499"/>
        <end position="521"/>
    </location>
</feature>
<accession>A0A9P9E7J4</accession>
<organism evidence="3 4">
    <name type="scientific">Dendryphion nanum</name>
    <dbReference type="NCBI Taxonomy" id="256645"/>
    <lineage>
        <taxon>Eukaryota</taxon>
        <taxon>Fungi</taxon>
        <taxon>Dikarya</taxon>
        <taxon>Ascomycota</taxon>
        <taxon>Pezizomycotina</taxon>
        <taxon>Dothideomycetes</taxon>
        <taxon>Pleosporomycetidae</taxon>
        <taxon>Pleosporales</taxon>
        <taxon>Torulaceae</taxon>
        <taxon>Dendryphion</taxon>
    </lineage>
</organism>
<dbReference type="InterPro" id="IPR001357">
    <property type="entry name" value="BRCT_dom"/>
</dbReference>
<dbReference type="SUPFAM" id="SSF52113">
    <property type="entry name" value="BRCT domain"/>
    <property type="match status" value="1"/>
</dbReference>
<protein>
    <recommendedName>
        <fullName evidence="2">BRCT domain-containing protein</fullName>
    </recommendedName>
</protein>
<dbReference type="Pfam" id="PF16589">
    <property type="entry name" value="BRCT_2"/>
    <property type="match status" value="1"/>
</dbReference>
<evidence type="ECO:0000259" key="2">
    <source>
        <dbReference type="PROSITE" id="PS50172"/>
    </source>
</evidence>
<dbReference type="EMBL" id="JAGMWT010000003">
    <property type="protein sequence ID" value="KAH7132232.1"/>
    <property type="molecule type" value="Genomic_DNA"/>
</dbReference>
<evidence type="ECO:0000256" key="1">
    <source>
        <dbReference type="SAM" id="MobiDB-lite"/>
    </source>
</evidence>
<dbReference type="SMART" id="SM00292">
    <property type="entry name" value="BRCT"/>
    <property type="match status" value="1"/>
</dbReference>
<evidence type="ECO:0000313" key="4">
    <source>
        <dbReference type="Proteomes" id="UP000700596"/>
    </source>
</evidence>
<name>A0A9P9E7J4_9PLEO</name>
<comment type="caution">
    <text evidence="3">The sequence shown here is derived from an EMBL/GenBank/DDBJ whole genome shotgun (WGS) entry which is preliminary data.</text>
</comment>
<dbReference type="PROSITE" id="PS50172">
    <property type="entry name" value="BRCT"/>
    <property type="match status" value="1"/>
</dbReference>
<gene>
    <name evidence="3" type="ORF">B0J11DRAFT_565764</name>
</gene>
<feature type="region of interest" description="Disordered" evidence="1">
    <location>
        <begin position="479"/>
        <end position="575"/>
    </location>
</feature>
<feature type="compositionally biased region" description="Polar residues" evidence="1">
    <location>
        <begin position="552"/>
        <end position="565"/>
    </location>
</feature>
<reference evidence="3" key="1">
    <citation type="journal article" date="2021" name="Nat. Commun.">
        <title>Genetic determinants of endophytism in the Arabidopsis root mycobiome.</title>
        <authorList>
            <person name="Mesny F."/>
            <person name="Miyauchi S."/>
            <person name="Thiergart T."/>
            <person name="Pickel B."/>
            <person name="Atanasova L."/>
            <person name="Karlsson M."/>
            <person name="Huettel B."/>
            <person name="Barry K.W."/>
            <person name="Haridas S."/>
            <person name="Chen C."/>
            <person name="Bauer D."/>
            <person name="Andreopoulos W."/>
            <person name="Pangilinan J."/>
            <person name="LaButti K."/>
            <person name="Riley R."/>
            <person name="Lipzen A."/>
            <person name="Clum A."/>
            <person name="Drula E."/>
            <person name="Henrissat B."/>
            <person name="Kohler A."/>
            <person name="Grigoriev I.V."/>
            <person name="Martin F.M."/>
            <person name="Hacquard S."/>
        </authorList>
    </citation>
    <scope>NUCLEOTIDE SEQUENCE</scope>
    <source>
        <strain evidence="3">MPI-CAGE-CH-0243</strain>
    </source>
</reference>
<dbReference type="InterPro" id="IPR036420">
    <property type="entry name" value="BRCT_dom_sf"/>
</dbReference>
<proteinExistence type="predicted"/>
<keyword evidence="4" id="KW-1185">Reference proteome</keyword>
<dbReference type="PANTHER" id="PTHR47776:SF2">
    <property type="entry name" value="RING-TYPE E3 UBIQUITIN TRANSFERASE BRCA1"/>
    <property type="match status" value="1"/>
</dbReference>